<dbReference type="InterPro" id="IPR021120">
    <property type="entry name" value="KduI/IolB_isomerase"/>
</dbReference>
<dbReference type="Proteomes" id="UP000612899">
    <property type="component" value="Unassembled WGS sequence"/>
</dbReference>
<organism evidence="2 3">
    <name type="scientific">Rhizocola hellebori</name>
    <dbReference type="NCBI Taxonomy" id="1392758"/>
    <lineage>
        <taxon>Bacteria</taxon>
        <taxon>Bacillati</taxon>
        <taxon>Actinomycetota</taxon>
        <taxon>Actinomycetes</taxon>
        <taxon>Micromonosporales</taxon>
        <taxon>Micromonosporaceae</taxon>
        <taxon>Rhizocola</taxon>
    </lineage>
</organism>
<dbReference type="InterPro" id="IPR014710">
    <property type="entry name" value="RmlC-like_jellyroll"/>
</dbReference>
<dbReference type="GO" id="GO:0019310">
    <property type="term" value="P:inositol catabolic process"/>
    <property type="evidence" value="ECO:0007669"/>
    <property type="project" value="InterPro"/>
</dbReference>
<dbReference type="SUPFAM" id="SSF51182">
    <property type="entry name" value="RmlC-like cupins"/>
    <property type="match status" value="1"/>
</dbReference>
<dbReference type="InterPro" id="IPR011051">
    <property type="entry name" value="RmlC_Cupin_sf"/>
</dbReference>
<reference evidence="2" key="1">
    <citation type="submission" date="2021-01" db="EMBL/GenBank/DDBJ databases">
        <title>Whole genome shotgun sequence of Rhizocola hellebori NBRC 109834.</title>
        <authorList>
            <person name="Komaki H."/>
            <person name="Tamura T."/>
        </authorList>
    </citation>
    <scope>NUCLEOTIDE SEQUENCE</scope>
    <source>
        <strain evidence="2">NBRC 109834</strain>
    </source>
</reference>
<dbReference type="RefSeq" id="WP_203909357.1">
    <property type="nucleotide sequence ID" value="NZ_BONY01000019.1"/>
</dbReference>
<comment type="caution">
    <text evidence="2">The sequence shown here is derived from an EMBL/GenBank/DDBJ whole genome shotgun (WGS) entry which is preliminary data.</text>
</comment>
<dbReference type="PANTHER" id="PTHR39193:SF1">
    <property type="entry name" value="5-DEOXY-GLUCURONATE ISOMERASE"/>
    <property type="match status" value="1"/>
</dbReference>
<dbReference type="PANTHER" id="PTHR39193">
    <property type="entry name" value="5-DEOXY-GLUCURONATE ISOMERASE"/>
    <property type="match status" value="1"/>
</dbReference>
<proteinExistence type="predicted"/>
<name>A0A8J3VGK1_9ACTN</name>
<sequence length="274" mass="29809">MTYRYHCTIPADNGRNTLPVNPCQLLDFTLLKLDAGQSWSGESGDREILAVILGGRATFTVGEHRFEGVGGRADVFSGKPHSVYLPAGSTVTVEALEPVEIALPSAPSDLAVDPYVIEPEAVATGRWGAANFGRNFHQILTEVAQPGLPAGRLIVGETYTPSGNWSTYPPHRHKEDNLPGEAAHEEMYYFRVSAPGGFGISRVYTDEGYEENFTARDHSMQMMPSGYHTVVSAPGYTTYYLWFLAGTQRTQGALEDANLAWVGGTVPTLRKLGL</sequence>
<dbReference type="Gene3D" id="2.60.120.10">
    <property type="entry name" value="Jelly Rolls"/>
    <property type="match status" value="2"/>
</dbReference>
<keyword evidence="1 2" id="KW-0413">Isomerase</keyword>
<dbReference type="InterPro" id="IPR024203">
    <property type="entry name" value="Deoxy-glucuronate_isom_IolB"/>
</dbReference>
<evidence type="ECO:0000256" key="1">
    <source>
        <dbReference type="ARBA" id="ARBA00023235"/>
    </source>
</evidence>
<dbReference type="Pfam" id="PF04962">
    <property type="entry name" value="KduI"/>
    <property type="match status" value="1"/>
</dbReference>
<evidence type="ECO:0000313" key="2">
    <source>
        <dbReference type="EMBL" id="GIH05515.1"/>
    </source>
</evidence>
<evidence type="ECO:0000313" key="3">
    <source>
        <dbReference type="Proteomes" id="UP000612899"/>
    </source>
</evidence>
<dbReference type="GO" id="GO:0008880">
    <property type="term" value="F:glucuronate isomerase activity"/>
    <property type="evidence" value="ECO:0007669"/>
    <property type="project" value="InterPro"/>
</dbReference>
<dbReference type="NCBIfam" id="TIGR04378">
    <property type="entry name" value="myo_inos_iolB"/>
    <property type="match status" value="1"/>
</dbReference>
<keyword evidence="3" id="KW-1185">Reference proteome</keyword>
<accession>A0A8J3VGK1</accession>
<dbReference type="AlphaFoldDB" id="A0A8J3VGK1"/>
<dbReference type="EMBL" id="BONY01000019">
    <property type="protein sequence ID" value="GIH05515.1"/>
    <property type="molecule type" value="Genomic_DNA"/>
</dbReference>
<dbReference type="PIRSF" id="PIRSF036628">
    <property type="entry name" value="IolB"/>
    <property type="match status" value="1"/>
</dbReference>
<protein>
    <submittedName>
        <fullName evidence="2">5-deoxy-glucuronate isomerase</fullName>
    </submittedName>
</protein>
<gene>
    <name evidence="2" type="ORF">Rhe02_35820</name>
</gene>